<dbReference type="SUPFAM" id="SSF52047">
    <property type="entry name" value="RNI-like"/>
    <property type="match status" value="1"/>
</dbReference>
<dbReference type="Pfam" id="PF00560">
    <property type="entry name" value="LRR_1"/>
    <property type="match status" value="2"/>
</dbReference>
<dbReference type="Proteomes" id="UP001457282">
    <property type="component" value="Unassembled WGS sequence"/>
</dbReference>
<evidence type="ECO:0000256" key="7">
    <source>
        <dbReference type="ARBA" id="ARBA00022737"/>
    </source>
</evidence>
<dbReference type="Pfam" id="PF13516">
    <property type="entry name" value="LRR_6"/>
    <property type="match status" value="1"/>
</dbReference>
<evidence type="ECO:0000256" key="5">
    <source>
        <dbReference type="ARBA" id="ARBA00022692"/>
    </source>
</evidence>
<reference evidence="13 14" key="1">
    <citation type="journal article" date="2023" name="G3 (Bethesda)">
        <title>A chromosome-length genome assembly and annotation of blackberry (Rubus argutus, cv. 'Hillquist').</title>
        <authorList>
            <person name="Bruna T."/>
            <person name="Aryal R."/>
            <person name="Dudchenko O."/>
            <person name="Sargent D.J."/>
            <person name="Mead D."/>
            <person name="Buti M."/>
            <person name="Cavallini A."/>
            <person name="Hytonen T."/>
            <person name="Andres J."/>
            <person name="Pham M."/>
            <person name="Weisz D."/>
            <person name="Mascagni F."/>
            <person name="Usai G."/>
            <person name="Natali L."/>
            <person name="Bassil N."/>
            <person name="Fernandez G.E."/>
            <person name="Lomsadze A."/>
            <person name="Armour M."/>
            <person name="Olukolu B."/>
            <person name="Poorten T."/>
            <person name="Britton C."/>
            <person name="Davik J."/>
            <person name="Ashrafi H."/>
            <person name="Aiden E.L."/>
            <person name="Borodovsky M."/>
            <person name="Worthington M."/>
        </authorList>
    </citation>
    <scope>NUCLEOTIDE SEQUENCE [LARGE SCALE GENOMIC DNA]</scope>
    <source>
        <strain evidence="13">PI 553951</strain>
    </source>
</reference>
<dbReference type="EMBL" id="JBEDUW010000003">
    <property type="protein sequence ID" value="KAK9937205.1"/>
    <property type="molecule type" value="Genomic_DNA"/>
</dbReference>
<evidence type="ECO:0000256" key="8">
    <source>
        <dbReference type="ARBA" id="ARBA00022989"/>
    </source>
</evidence>
<keyword evidence="6" id="KW-0732">Signal</keyword>
<evidence type="ECO:0000256" key="4">
    <source>
        <dbReference type="ARBA" id="ARBA00022614"/>
    </source>
</evidence>
<keyword evidence="4" id="KW-0433">Leucine-rich repeat</keyword>
<dbReference type="Pfam" id="PF13855">
    <property type="entry name" value="LRR_8"/>
    <property type="match status" value="1"/>
</dbReference>
<dbReference type="PRINTS" id="PR00019">
    <property type="entry name" value="LEURICHRPT"/>
</dbReference>
<comment type="subcellular location">
    <subcellularLocation>
        <location evidence="1">Cell membrane</location>
        <topology evidence="1">Single-pass type I membrane protein</topology>
    </subcellularLocation>
</comment>
<evidence type="ECO:0000256" key="9">
    <source>
        <dbReference type="ARBA" id="ARBA00023136"/>
    </source>
</evidence>
<name>A0AAW1XKG0_RUBAR</name>
<organism evidence="13 14">
    <name type="scientific">Rubus argutus</name>
    <name type="common">Southern blackberry</name>
    <dbReference type="NCBI Taxonomy" id="59490"/>
    <lineage>
        <taxon>Eukaryota</taxon>
        <taxon>Viridiplantae</taxon>
        <taxon>Streptophyta</taxon>
        <taxon>Embryophyta</taxon>
        <taxon>Tracheophyta</taxon>
        <taxon>Spermatophyta</taxon>
        <taxon>Magnoliopsida</taxon>
        <taxon>eudicotyledons</taxon>
        <taxon>Gunneridae</taxon>
        <taxon>Pentapetalae</taxon>
        <taxon>rosids</taxon>
        <taxon>fabids</taxon>
        <taxon>Rosales</taxon>
        <taxon>Rosaceae</taxon>
        <taxon>Rosoideae</taxon>
        <taxon>Rosoideae incertae sedis</taxon>
        <taxon>Rubus</taxon>
    </lineage>
</organism>
<feature type="domain" description="Leucine-rich repeat-containing N-terminal plant-type" evidence="12">
    <location>
        <begin position="41"/>
        <end position="78"/>
    </location>
</feature>
<evidence type="ECO:0000256" key="6">
    <source>
        <dbReference type="ARBA" id="ARBA00022729"/>
    </source>
</evidence>
<dbReference type="PANTHER" id="PTHR48063:SF90">
    <property type="entry name" value="OS11G0565920 PROTEIN"/>
    <property type="match status" value="1"/>
</dbReference>
<dbReference type="InterPro" id="IPR032675">
    <property type="entry name" value="LRR_dom_sf"/>
</dbReference>
<evidence type="ECO:0000256" key="1">
    <source>
        <dbReference type="ARBA" id="ARBA00004251"/>
    </source>
</evidence>
<sequence length="498" mass="56484">MDLYVFCNPHSRLTVRFLLLLYFASWCLNTVSVITVKSCMEEERRALLTFKQHRTDLNDRLSSWVGHECCGWRGISCNNRTGHVSKLDLRNTYTFSEEWNYTRYDQSFLRGKLNPSLLALKHLSYLDLSSNDFQGIHIPNFIGQLTNLRYLNLSYSNFSGEIPPSLGNLSNLNYIDLANYDVSSKNLNWLSHLSSLKYLNLGGANLSSTGVSWLHHVNMLPSLLELHLSDCHLDGNQLPRSLDPINFTSLLVLDMSYNYYLFNSSFPSWFFNLSNLVELDLSGNLLSASFLNNLTSLKSLEHLDLYGCELHGQLPKLVGNLCKLKSLNLGGNNFDGAGISKFMSGFSNCSYNRMESLDLSYCGLGSEIPDSIGNLSSLKTLALYGNRMNGSIPESLGQLSQLVDLYLSWDSWSSYDYNHTNRWRGILTESHFINLTRLKSFKVSTERPMSLIFNMAYDWIPPPLGYNTRGLVHDDIFPSPQIRFNLQPNPGKASIPTQ</sequence>
<comment type="caution">
    <text evidence="13">The sequence shown here is derived from an EMBL/GenBank/DDBJ whole genome shotgun (WGS) entry which is preliminary data.</text>
</comment>
<evidence type="ECO:0000259" key="12">
    <source>
        <dbReference type="Pfam" id="PF08263"/>
    </source>
</evidence>
<evidence type="ECO:0000256" key="10">
    <source>
        <dbReference type="ARBA" id="ARBA00023170"/>
    </source>
</evidence>
<gene>
    <name evidence="13" type="ORF">M0R45_014011</name>
</gene>
<accession>A0AAW1XKG0</accession>
<evidence type="ECO:0000313" key="14">
    <source>
        <dbReference type="Proteomes" id="UP001457282"/>
    </source>
</evidence>
<keyword evidence="7" id="KW-0677">Repeat</keyword>
<keyword evidence="9" id="KW-0472">Membrane</keyword>
<dbReference type="Pfam" id="PF08263">
    <property type="entry name" value="LRRNT_2"/>
    <property type="match status" value="1"/>
</dbReference>
<evidence type="ECO:0000256" key="11">
    <source>
        <dbReference type="ARBA" id="ARBA00023180"/>
    </source>
</evidence>
<keyword evidence="5" id="KW-0812">Transmembrane</keyword>
<dbReference type="GO" id="GO:0005886">
    <property type="term" value="C:plasma membrane"/>
    <property type="evidence" value="ECO:0007669"/>
    <property type="project" value="UniProtKB-SubCell"/>
</dbReference>
<keyword evidence="3" id="KW-1003">Cell membrane</keyword>
<dbReference type="FunFam" id="3.80.10.10:FF:000041">
    <property type="entry name" value="LRR receptor-like serine/threonine-protein kinase ERECTA"/>
    <property type="match status" value="1"/>
</dbReference>
<dbReference type="InterPro" id="IPR046956">
    <property type="entry name" value="RLP23-like"/>
</dbReference>
<protein>
    <recommendedName>
        <fullName evidence="12">Leucine-rich repeat-containing N-terminal plant-type domain-containing protein</fullName>
    </recommendedName>
</protein>
<dbReference type="Gene3D" id="3.80.10.10">
    <property type="entry name" value="Ribonuclease Inhibitor"/>
    <property type="match status" value="3"/>
</dbReference>
<dbReference type="SMART" id="SM00369">
    <property type="entry name" value="LRR_TYP"/>
    <property type="match status" value="7"/>
</dbReference>
<proteinExistence type="inferred from homology"/>
<dbReference type="InterPro" id="IPR001611">
    <property type="entry name" value="Leu-rich_rpt"/>
</dbReference>
<dbReference type="InterPro" id="IPR003591">
    <property type="entry name" value="Leu-rich_rpt_typical-subtyp"/>
</dbReference>
<keyword evidence="10" id="KW-0675">Receptor</keyword>
<keyword evidence="11" id="KW-0325">Glycoprotein</keyword>
<comment type="similarity">
    <text evidence="2">Belongs to the RLP family.</text>
</comment>
<keyword evidence="8" id="KW-1133">Transmembrane helix</keyword>
<dbReference type="AlphaFoldDB" id="A0AAW1XKG0"/>
<keyword evidence="14" id="KW-1185">Reference proteome</keyword>
<evidence type="ECO:0000313" key="13">
    <source>
        <dbReference type="EMBL" id="KAK9937205.1"/>
    </source>
</evidence>
<evidence type="ECO:0000256" key="2">
    <source>
        <dbReference type="ARBA" id="ARBA00009592"/>
    </source>
</evidence>
<dbReference type="PANTHER" id="PTHR48063">
    <property type="entry name" value="LRR RECEPTOR-LIKE KINASE"/>
    <property type="match status" value="1"/>
</dbReference>
<evidence type="ECO:0000256" key="3">
    <source>
        <dbReference type="ARBA" id="ARBA00022475"/>
    </source>
</evidence>
<dbReference type="InterPro" id="IPR013210">
    <property type="entry name" value="LRR_N_plant-typ"/>
</dbReference>